<keyword evidence="4" id="KW-1133">Transmembrane helix</keyword>
<dbReference type="Proteomes" id="UP000285430">
    <property type="component" value="Unassembled WGS sequence"/>
</dbReference>
<keyword evidence="1" id="KW-0732">Signal</keyword>
<dbReference type="Pfam" id="PF00149">
    <property type="entry name" value="Metallophos"/>
    <property type="match status" value="1"/>
</dbReference>
<evidence type="ECO:0000256" key="1">
    <source>
        <dbReference type="ARBA" id="ARBA00022729"/>
    </source>
</evidence>
<dbReference type="GO" id="GO:0016787">
    <property type="term" value="F:hydrolase activity"/>
    <property type="evidence" value="ECO:0007669"/>
    <property type="project" value="UniProtKB-KW"/>
</dbReference>
<dbReference type="PANTHER" id="PTHR10161">
    <property type="entry name" value="TARTRATE-RESISTANT ACID PHOSPHATASE TYPE 5"/>
    <property type="match status" value="1"/>
</dbReference>
<name>A0A418ECI6_APHAT</name>
<sequence length="574" mass="61505">MWSLKGPETKVRQPGVIAQPTMKRQDSDTFQRNSSFGDTAMLPVPGDAPVSKGKGKRIAIIAAAAVLVAGGVTAAIVLSSGNGSGSDANSTSGNKGTNTPVVSPAKNVTAEDLLGTTNPPAPGATTTPAPSPASDPEAGKAALTMLAIGDWGSTTGKKSGNTLDDAGDPGSCCKTYGGSGANANKVNPSKARIKVDFWAQLYVSTILAQSAGELKPKPARVIGHGDNIYWDGAGPGDIAYRMEETFEKKYAQPALAGIKWVNVAGNHDIGGSEYICGEKDYNFVKCKDTAEMLKYLDLKFDLQAQYKSPNQDRWLMKDHYYVESVKSEDGSVSVDIFNLDTNHADSHGLQQVCCQCYGYSRETKTKCTGNEMPGDANCAGGDKAMFSACQDKIEGWAKASLDGAARDLAKSTATYKIINTHYSPHFHMGEPKMLTWYNLTKTYGVHAWFNGHTHGFNHDVAKWNTHFFENGGGGGIFTETSSEINNPFVDTLWVAGGNPYGFMELSFTKDWMKVNFATFDKSWDFGGFNYEETKSGGIARGHCWYIPSVQGTKGVKCKASNDLPLGAPIMPDNA</sequence>
<evidence type="ECO:0000256" key="2">
    <source>
        <dbReference type="ARBA" id="ARBA00022801"/>
    </source>
</evidence>
<comment type="caution">
    <text evidence="6">The sequence shown here is derived from an EMBL/GenBank/DDBJ whole genome shotgun (WGS) entry which is preliminary data.</text>
</comment>
<dbReference type="InterPro" id="IPR051558">
    <property type="entry name" value="Metallophosphoesterase_PAP"/>
</dbReference>
<keyword evidence="2" id="KW-0378">Hydrolase</keyword>
<feature type="transmembrane region" description="Helical" evidence="4">
    <location>
        <begin position="58"/>
        <end position="78"/>
    </location>
</feature>
<dbReference type="SUPFAM" id="SSF56300">
    <property type="entry name" value="Metallo-dependent phosphatases"/>
    <property type="match status" value="1"/>
</dbReference>
<feature type="compositionally biased region" description="Low complexity" evidence="3">
    <location>
        <begin position="82"/>
        <end position="94"/>
    </location>
</feature>
<evidence type="ECO:0000259" key="5">
    <source>
        <dbReference type="Pfam" id="PF00149"/>
    </source>
</evidence>
<dbReference type="VEuPathDB" id="FungiDB:H257_11643"/>
<evidence type="ECO:0000313" key="6">
    <source>
        <dbReference type="EMBL" id="RHZ10569.1"/>
    </source>
</evidence>
<evidence type="ECO:0000256" key="3">
    <source>
        <dbReference type="SAM" id="MobiDB-lite"/>
    </source>
</evidence>
<dbReference type="PANTHER" id="PTHR10161:SF14">
    <property type="entry name" value="TARTRATE-RESISTANT ACID PHOSPHATASE TYPE 5"/>
    <property type="match status" value="1"/>
</dbReference>
<keyword evidence="4" id="KW-0472">Membrane</keyword>
<evidence type="ECO:0000256" key="4">
    <source>
        <dbReference type="SAM" id="Phobius"/>
    </source>
</evidence>
<organism evidence="6 7">
    <name type="scientific">Aphanomyces astaci</name>
    <name type="common">Crayfish plague agent</name>
    <dbReference type="NCBI Taxonomy" id="112090"/>
    <lineage>
        <taxon>Eukaryota</taxon>
        <taxon>Sar</taxon>
        <taxon>Stramenopiles</taxon>
        <taxon>Oomycota</taxon>
        <taxon>Saprolegniomycetes</taxon>
        <taxon>Saprolegniales</taxon>
        <taxon>Verrucalvaceae</taxon>
        <taxon>Aphanomyces</taxon>
    </lineage>
</organism>
<dbReference type="EMBL" id="QUTH01005200">
    <property type="protein sequence ID" value="RHZ10569.1"/>
    <property type="molecule type" value="Genomic_DNA"/>
</dbReference>
<gene>
    <name evidence="6" type="ORF">DYB37_009625</name>
</gene>
<dbReference type="InterPro" id="IPR004843">
    <property type="entry name" value="Calcineurin-like_PHP"/>
</dbReference>
<dbReference type="InterPro" id="IPR029052">
    <property type="entry name" value="Metallo-depent_PP-like"/>
</dbReference>
<accession>A0A418ECI6</accession>
<dbReference type="Gene3D" id="3.60.21.10">
    <property type="match status" value="1"/>
</dbReference>
<evidence type="ECO:0000313" key="7">
    <source>
        <dbReference type="Proteomes" id="UP000285430"/>
    </source>
</evidence>
<feature type="region of interest" description="Disordered" evidence="3">
    <location>
        <begin position="82"/>
        <end position="138"/>
    </location>
</feature>
<keyword evidence="4" id="KW-0812">Transmembrane</keyword>
<feature type="compositionally biased region" description="Low complexity" evidence="3">
    <location>
        <begin position="123"/>
        <end position="136"/>
    </location>
</feature>
<dbReference type="AlphaFoldDB" id="A0A418ECI6"/>
<proteinExistence type="predicted"/>
<feature type="domain" description="Calcineurin-like phosphoesterase" evidence="5">
    <location>
        <begin position="225"/>
        <end position="455"/>
    </location>
</feature>
<feature type="region of interest" description="Disordered" evidence="3">
    <location>
        <begin position="21"/>
        <end position="43"/>
    </location>
</feature>
<reference evidence="6 7" key="1">
    <citation type="submission" date="2018-08" db="EMBL/GenBank/DDBJ databases">
        <title>Aphanomyces genome sequencing and annotation.</title>
        <authorList>
            <person name="Minardi D."/>
            <person name="Oidtmann B."/>
            <person name="Van Der Giezen M."/>
            <person name="Studholme D.J."/>
        </authorList>
    </citation>
    <scope>NUCLEOTIDE SEQUENCE [LARGE SCALE GENOMIC DNA]</scope>
    <source>
        <strain evidence="6 7">Da</strain>
    </source>
</reference>
<protein>
    <recommendedName>
        <fullName evidence="5">Calcineurin-like phosphoesterase domain-containing protein</fullName>
    </recommendedName>
</protein>